<protein>
    <submittedName>
        <fullName evidence="2">Uncharacterized protein</fullName>
    </submittedName>
</protein>
<reference evidence="3" key="2">
    <citation type="submission" date="2011-01" db="EMBL/GenBank/DDBJ databases">
        <title>The complete genome of Deinococcus maricopensis DSM 21211.</title>
        <authorList>
            <consortium name="US DOE Joint Genome Institute (JGI-PGF)"/>
            <person name="Lucas S."/>
            <person name="Copeland A."/>
            <person name="Lapidus A."/>
            <person name="Goodwin L."/>
            <person name="Pitluck S."/>
            <person name="Kyrpides N."/>
            <person name="Mavromatis K."/>
            <person name="Pagani I."/>
            <person name="Ivanova N."/>
            <person name="Ovchinnikova G."/>
            <person name="Zeytun A."/>
            <person name="Detter J.C."/>
            <person name="Han C."/>
            <person name="Land M."/>
            <person name="Hauser L."/>
            <person name="Markowitz V."/>
            <person name="Cheng J.-F."/>
            <person name="Hugenholtz P."/>
            <person name="Woyke T."/>
            <person name="Wu D."/>
            <person name="Pukall R."/>
            <person name="Gehrich-Schroeter G."/>
            <person name="Brambilla E."/>
            <person name="Klenk H.-P."/>
            <person name="Eisen J.A."/>
        </authorList>
    </citation>
    <scope>NUCLEOTIDE SEQUENCE [LARGE SCALE GENOMIC DNA]</scope>
    <source>
        <strain evidence="3">DSM 21211 / LMG 22137 / NRRL B-23946 / LB-34</strain>
    </source>
</reference>
<dbReference type="HOGENOM" id="CLU_1452229_0_0_0"/>
<feature type="compositionally biased region" description="Basic and acidic residues" evidence="1">
    <location>
        <begin position="16"/>
        <end position="27"/>
    </location>
</feature>
<gene>
    <name evidence="2" type="ordered locus">Deima_0850</name>
</gene>
<dbReference type="STRING" id="709986.Deima_0850"/>
<organism evidence="2 3">
    <name type="scientific">Deinococcus maricopensis (strain DSM 21211 / LMG 22137 / NRRL B-23946 / LB-34)</name>
    <dbReference type="NCBI Taxonomy" id="709986"/>
    <lineage>
        <taxon>Bacteria</taxon>
        <taxon>Thermotogati</taxon>
        <taxon>Deinococcota</taxon>
        <taxon>Deinococci</taxon>
        <taxon>Deinococcales</taxon>
        <taxon>Deinococcaceae</taxon>
        <taxon>Deinococcus</taxon>
    </lineage>
</organism>
<name>E8U616_DEIML</name>
<feature type="region of interest" description="Disordered" evidence="1">
    <location>
        <begin position="1"/>
        <end position="27"/>
    </location>
</feature>
<dbReference type="EMBL" id="CP002454">
    <property type="protein sequence ID" value="ADV66505.1"/>
    <property type="molecule type" value="Genomic_DNA"/>
</dbReference>
<accession>E8U616</accession>
<evidence type="ECO:0000256" key="1">
    <source>
        <dbReference type="SAM" id="MobiDB-lite"/>
    </source>
</evidence>
<feature type="compositionally biased region" description="Polar residues" evidence="1">
    <location>
        <begin position="1"/>
        <end position="11"/>
    </location>
</feature>
<proteinExistence type="predicted"/>
<dbReference type="KEGG" id="dmr:Deima_0850"/>
<evidence type="ECO:0000313" key="3">
    <source>
        <dbReference type="Proteomes" id="UP000008635"/>
    </source>
</evidence>
<keyword evidence="3" id="KW-1185">Reference proteome</keyword>
<dbReference type="Proteomes" id="UP000008635">
    <property type="component" value="Chromosome"/>
</dbReference>
<dbReference type="AlphaFoldDB" id="E8U616"/>
<dbReference type="RefSeq" id="WP_013556010.1">
    <property type="nucleotide sequence ID" value="NC_014958.1"/>
</dbReference>
<sequence>MNTAHTSTSETAAPMTKKEAARAARLQARAEKAAERLAAAQEKLEIAMVKLDRDRRVTKPEGEFDRQGRWYPSWRESSSHLNSVRAPSVKWPYSLLKATSSRHHLRALRREKPMYWRELLMLSLKYATDEQIAEYLAVNPQVTADVRVAVIALTDGPRAAALAALNPEALPPISAPAQVMTLAVAL</sequence>
<evidence type="ECO:0000313" key="2">
    <source>
        <dbReference type="EMBL" id="ADV66505.1"/>
    </source>
</evidence>
<reference evidence="2 3" key="1">
    <citation type="journal article" date="2011" name="Stand. Genomic Sci.">
        <title>Complete genome sequence of Deinococcus maricopensis type strain (LB-34).</title>
        <authorList>
            <person name="Pukall R."/>
            <person name="Zeytun A."/>
            <person name="Lucas S."/>
            <person name="Lapidus A."/>
            <person name="Hammon N."/>
            <person name="Deshpande S."/>
            <person name="Nolan M."/>
            <person name="Cheng J.F."/>
            <person name="Pitluck S."/>
            <person name="Liolios K."/>
            <person name="Pagani I."/>
            <person name="Mikhailova N."/>
            <person name="Ivanova N."/>
            <person name="Mavromatis K."/>
            <person name="Pati A."/>
            <person name="Tapia R."/>
            <person name="Han C."/>
            <person name="Goodwin L."/>
            <person name="Chen A."/>
            <person name="Palaniappan K."/>
            <person name="Land M."/>
            <person name="Hauser L."/>
            <person name="Chang Y.J."/>
            <person name="Jeffries C.D."/>
            <person name="Brambilla E.M."/>
            <person name="Rohde M."/>
            <person name="Goker M."/>
            <person name="Detter J.C."/>
            <person name="Woyke T."/>
            <person name="Bristow J."/>
            <person name="Eisen J.A."/>
            <person name="Markowitz V."/>
            <person name="Hugenholtz P."/>
            <person name="Kyrpides N.C."/>
            <person name="Klenk H.P."/>
        </authorList>
    </citation>
    <scope>NUCLEOTIDE SEQUENCE [LARGE SCALE GENOMIC DNA]</scope>
    <source>
        <strain evidence="3">DSM 21211 / LMG 22137 / NRRL B-23946 / LB-34</strain>
    </source>
</reference>